<gene>
    <name evidence="2" type="ORF">GSLYS_00018265001</name>
</gene>
<dbReference type="GO" id="GO:0008131">
    <property type="term" value="F:primary methylamine oxidase activity"/>
    <property type="evidence" value="ECO:0007669"/>
    <property type="project" value="InterPro"/>
</dbReference>
<reference evidence="2 3" key="1">
    <citation type="submission" date="2024-04" db="EMBL/GenBank/DDBJ databases">
        <authorList>
            <consortium name="Genoscope - CEA"/>
            <person name="William W."/>
        </authorList>
    </citation>
    <scope>NUCLEOTIDE SEQUENCE [LARGE SCALE GENOMIC DNA]</scope>
</reference>
<dbReference type="GO" id="GO:0009308">
    <property type="term" value="P:amine metabolic process"/>
    <property type="evidence" value="ECO:0007669"/>
    <property type="project" value="InterPro"/>
</dbReference>
<sequence>MANFKVDLDIAGTSNTFQHLDIVRDETKLMHDPCTKNHQTKIIPRVIRTEKEAVYDYNFDTPKYLLVYNEANKTEYGVNRAYR</sequence>
<dbReference type="Gene3D" id="2.70.98.20">
    <property type="entry name" value="Copper amine oxidase, catalytic domain"/>
    <property type="match status" value="1"/>
</dbReference>
<evidence type="ECO:0000259" key="1">
    <source>
        <dbReference type="Pfam" id="PF01179"/>
    </source>
</evidence>
<protein>
    <recommendedName>
        <fullName evidence="1">Copper amine oxidase catalytic domain-containing protein</fullName>
    </recommendedName>
</protein>
<accession>A0AAV2ID11</accession>
<dbReference type="AlphaFoldDB" id="A0AAV2ID11"/>
<feature type="domain" description="Copper amine oxidase catalytic" evidence="1">
    <location>
        <begin position="2"/>
        <end position="83"/>
    </location>
</feature>
<evidence type="ECO:0000313" key="3">
    <source>
        <dbReference type="Proteomes" id="UP001497497"/>
    </source>
</evidence>
<dbReference type="GO" id="GO:0005507">
    <property type="term" value="F:copper ion binding"/>
    <property type="evidence" value="ECO:0007669"/>
    <property type="project" value="InterPro"/>
</dbReference>
<dbReference type="EMBL" id="CAXITT010000645">
    <property type="protein sequence ID" value="CAL1544782.1"/>
    <property type="molecule type" value="Genomic_DNA"/>
</dbReference>
<dbReference type="Pfam" id="PF01179">
    <property type="entry name" value="Cu_amine_oxid"/>
    <property type="match status" value="1"/>
</dbReference>
<dbReference type="SUPFAM" id="SSF49998">
    <property type="entry name" value="Amine oxidase catalytic domain"/>
    <property type="match status" value="1"/>
</dbReference>
<name>A0AAV2ID11_LYMST</name>
<keyword evidence="3" id="KW-1185">Reference proteome</keyword>
<comment type="caution">
    <text evidence="2">The sequence shown here is derived from an EMBL/GenBank/DDBJ whole genome shotgun (WGS) entry which is preliminary data.</text>
</comment>
<proteinExistence type="predicted"/>
<dbReference type="GO" id="GO:0048038">
    <property type="term" value="F:quinone binding"/>
    <property type="evidence" value="ECO:0007669"/>
    <property type="project" value="InterPro"/>
</dbReference>
<dbReference type="InterPro" id="IPR036460">
    <property type="entry name" value="Cu_amine_oxidase_C_sf"/>
</dbReference>
<dbReference type="Proteomes" id="UP001497497">
    <property type="component" value="Unassembled WGS sequence"/>
</dbReference>
<organism evidence="2 3">
    <name type="scientific">Lymnaea stagnalis</name>
    <name type="common">Great pond snail</name>
    <name type="synonym">Helix stagnalis</name>
    <dbReference type="NCBI Taxonomy" id="6523"/>
    <lineage>
        <taxon>Eukaryota</taxon>
        <taxon>Metazoa</taxon>
        <taxon>Spiralia</taxon>
        <taxon>Lophotrochozoa</taxon>
        <taxon>Mollusca</taxon>
        <taxon>Gastropoda</taxon>
        <taxon>Heterobranchia</taxon>
        <taxon>Euthyneura</taxon>
        <taxon>Panpulmonata</taxon>
        <taxon>Hygrophila</taxon>
        <taxon>Lymnaeoidea</taxon>
        <taxon>Lymnaeidae</taxon>
        <taxon>Lymnaea</taxon>
    </lineage>
</organism>
<dbReference type="InterPro" id="IPR015798">
    <property type="entry name" value="Cu_amine_oxidase_C"/>
</dbReference>
<evidence type="ECO:0000313" key="2">
    <source>
        <dbReference type="EMBL" id="CAL1544782.1"/>
    </source>
</evidence>